<evidence type="ECO:0000256" key="2">
    <source>
        <dbReference type="SAM" id="Phobius"/>
    </source>
</evidence>
<accession>A0A5J6FAQ2</accession>
<protein>
    <submittedName>
        <fullName evidence="4">Septum formation initiator</fullName>
    </submittedName>
</protein>
<keyword evidence="2" id="KW-0812">Transmembrane</keyword>
<feature type="compositionally biased region" description="Low complexity" evidence="1">
    <location>
        <begin position="28"/>
        <end position="41"/>
    </location>
</feature>
<keyword evidence="2" id="KW-1133">Transmembrane helix</keyword>
<dbReference type="Pfam" id="PF07811">
    <property type="entry name" value="TadE"/>
    <property type="match status" value="1"/>
</dbReference>
<feature type="compositionally biased region" description="Low complexity" evidence="1">
    <location>
        <begin position="49"/>
        <end position="58"/>
    </location>
</feature>
<evidence type="ECO:0000256" key="1">
    <source>
        <dbReference type="SAM" id="MobiDB-lite"/>
    </source>
</evidence>
<dbReference type="KEGG" id="snk:CP967_11855"/>
<feature type="compositionally biased region" description="Gly residues" evidence="1">
    <location>
        <begin position="60"/>
        <end position="70"/>
    </location>
</feature>
<name>A0A5J6FAQ2_9ACTN</name>
<keyword evidence="5" id="KW-1185">Reference proteome</keyword>
<organism evidence="4 5">
    <name type="scientific">Streptomyces nitrosporeus</name>
    <dbReference type="NCBI Taxonomy" id="28894"/>
    <lineage>
        <taxon>Bacteria</taxon>
        <taxon>Bacillati</taxon>
        <taxon>Actinomycetota</taxon>
        <taxon>Actinomycetes</taxon>
        <taxon>Kitasatosporales</taxon>
        <taxon>Streptomycetaceae</taxon>
        <taxon>Streptomyces</taxon>
    </lineage>
</organism>
<evidence type="ECO:0000313" key="4">
    <source>
        <dbReference type="EMBL" id="QEU72594.1"/>
    </source>
</evidence>
<reference evidence="4 5" key="1">
    <citation type="submission" date="2017-09" db="EMBL/GenBank/DDBJ databases">
        <authorList>
            <person name="Lee N."/>
            <person name="Cho B.-K."/>
        </authorList>
    </citation>
    <scope>NUCLEOTIDE SEQUENCE [LARGE SCALE GENOMIC DNA]</scope>
    <source>
        <strain evidence="4 5">ATCC 12769</strain>
    </source>
</reference>
<gene>
    <name evidence="4" type="ORF">CP967_11855</name>
</gene>
<dbReference type="EMBL" id="CP023702">
    <property type="protein sequence ID" value="QEU72594.1"/>
    <property type="molecule type" value="Genomic_DNA"/>
</dbReference>
<proteinExistence type="predicted"/>
<feature type="compositionally biased region" description="Gly residues" evidence="1">
    <location>
        <begin position="16"/>
        <end position="27"/>
    </location>
</feature>
<sequence length="207" mass="20958">MTAAPSAAERAPGTTGRTGGTCTGGAGAPRTGSPRTGNARTGRTRTGRARTGVVRIGASRTGGTGPGTTGRTGAPRTGGARTGVPRTAGGRRDRDRGQVAIEYLGFIPLLLIVGLFAVQLGVAAYTVNQAGTGARAAARMASHDLPTLPPPAAGHAAMSSWLADQSVFTSSGGFDTVTYTARVRIPSVVPGIDDWGWAERSSTMPRD</sequence>
<dbReference type="AlphaFoldDB" id="A0A5J6FAQ2"/>
<dbReference type="OrthoDB" id="4335656at2"/>
<evidence type="ECO:0000313" key="5">
    <source>
        <dbReference type="Proteomes" id="UP000326178"/>
    </source>
</evidence>
<feature type="domain" description="TadE-like" evidence="3">
    <location>
        <begin position="97"/>
        <end position="139"/>
    </location>
</feature>
<feature type="region of interest" description="Disordered" evidence="1">
    <location>
        <begin position="1"/>
        <end position="93"/>
    </location>
</feature>
<evidence type="ECO:0000259" key="3">
    <source>
        <dbReference type="Pfam" id="PF07811"/>
    </source>
</evidence>
<feature type="compositionally biased region" description="Low complexity" evidence="1">
    <location>
        <begin position="71"/>
        <end position="83"/>
    </location>
</feature>
<dbReference type="InterPro" id="IPR012495">
    <property type="entry name" value="TadE-like_dom"/>
</dbReference>
<keyword evidence="2" id="KW-0472">Membrane</keyword>
<feature type="transmembrane region" description="Helical" evidence="2">
    <location>
        <begin position="101"/>
        <end position="125"/>
    </location>
</feature>
<dbReference type="Proteomes" id="UP000326178">
    <property type="component" value="Chromosome"/>
</dbReference>